<dbReference type="CDD" id="cd07361">
    <property type="entry name" value="MEMO_like"/>
    <property type="match status" value="1"/>
</dbReference>
<dbReference type="VEuPathDB" id="ToxoDB:ETH2_1372500"/>
<evidence type="ECO:0008006" key="4">
    <source>
        <dbReference type="Google" id="ProtNLM"/>
    </source>
</evidence>
<dbReference type="EMBL" id="HG675666">
    <property type="protein sequence ID" value="CDJ41739.1"/>
    <property type="molecule type" value="Genomic_DNA"/>
</dbReference>
<accession>U6KZI2</accession>
<dbReference type="GeneID" id="25252894"/>
<dbReference type="RefSeq" id="XP_013232489.1">
    <property type="nucleotide sequence ID" value="XM_013377035.1"/>
</dbReference>
<reference evidence="2" key="2">
    <citation type="submission" date="2013-10" db="EMBL/GenBank/DDBJ databases">
        <authorList>
            <person name="Aslett M."/>
        </authorList>
    </citation>
    <scope>NUCLEOTIDE SEQUENCE [LARGE SCALE GENOMIC DNA]</scope>
    <source>
        <strain evidence="2">Houghton</strain>
    </source>
</reference>
<protein>
    <recommendedName>
        <fullName evidence="4">Protein MEMO1</fullName>
    </recommendedName>
</protein>
<dbReference type="AlphaFoldDB" id="U6KZI2"/>
<evidence type="ECO:0000313" key="2">
    <source>
        <dbReference type="EMBL" id="CDJ41739.1"/>
    </source>
</evidence>
<sequence>MEAAQGHQRQRRATHAGTWYDADSSKLSGQIRRWLQRSTKVCNGRVKALICPHAGLRFSGSTAACAWKQIDPSQYSRVFLLGPSHYKYFPGVALPADKCNSYLTPLGDLPLDSEAIQALRLTGAFAELSFSEDEEEHSIELMLPFLRHVFKEDVKIVPMVVGDLRGRDDCQKFADLLLKYFLEELVGLAAAKGEQGFATQLIAYSQLDSDVAAEAARALSLK</sequence>
<keyword evidence="3" id="KW-1185">Reference proteome</keyword>
<comment type="similarity">
    <text evidence="1">Belongs to the MEMO1 family.</text>
</comment>
<dbReference type="NCBIfam" id="TIGR04336">
    <property type="entry name" value="AmmeMemoSam_B"/>
    <property type="match status" value="1"/>
</dbReference>
<dbReference type="OrthoDB" id="417112at2759"/>
<dbReference type="Pfam" id="PF01875">
    <property type="entry name" value="Memo"/>
    <property type="match status" value="1"/>
</dbReference>
<dbReference type="Proteomes" id="UP000030747">
    <property type="component" value="Unassembled WGS sequence"/>
</dbReference>
<evidence type="ECO:0000313" key="3">
    <source>
        <dbReference type="Proteomes" id="UP000030747"/>
    </source>
</evidence>
<organism evidence="2 3">
    <name type="scientific">Eimeria tenella</name>
    <name type="common">Coccidian parasite</name>
    <dbReference type="NCBI Taxonomy" id="5802"/>
    <lineage>
        <taxon>Eukaryota</taxon>
        <taxon>Sar</taxon>
        <taxon>Alveolata</taxon>
        <taxon>Apicomplexa</taxon>
        <taxon>Conoidasida</taxon>
        <taxon>Coccidia</taxon>
        <taxon>Eucoccidiorida</taxon>
        <taxon>Eimeriorina</taxon>
        <taxon>Eimeriidae</taxon>
        <taxon>Eimeria</taxon>
    </lineage>
</organism>
<dbReference type="PANTHER" id="PTHR11060:SF0">
    <property type="entry name" value="PROTEIN MEMO1"/>
    <property type="match status" value="1"/>
</dbReference>
<proteinExistence type="inferred from homology"/>
<dbReference type="PANTHER" id="PTHR11060">
    <property type="entry name" value="PROTEIN MEMO1"/>
    <property type="match status" value="1"/>
</dbReference>
<gene>
    <name evidence="2" type="ORF">ETH_00018805</name>
</gene>
<dbReference type="InterPro" id="IPR002737">
    <property type="entry name" value="MEMO1_fam"/>
</dbReference>
<reference evidence="2" key="1">
    <citation type="submission" date="2013-10" db="EMBL/GenBank/DDBJ databases">
        <title>Genomic analysis of the causative agents of coccidiosis in chickens.</title>
        <authorList>
            <person name="Reid A.J."/>
            <person name="Blake D."/>
            <person name="Billington K."/>
            <person name="Browne H."/>
            <person name="Dunn M."/>
            <person name="Hung S."/>
            <person name="Kawahara F."/>
            <person name="Miranda-Saavedra D."/>
            <person name="Mourier T."/>
            <person name="Nagra H."/>
            <person name="Otto T.D."/>
            <person name="Rawlings N."/>
            <person name="Sanchez A."/>
            <person name="Sanders M."/>
            <person name="Subramaniam C."/>
            <person name="Tay Y."/>
            <person name="Dear P."/>
            <person name="Doerig C."/>
            <person name="Gruber A."/>
            <person name="Parkinson J."/>
            <person name="Shirley M."/>
            <person name="Wan K.L."/>
            <person name="Berriman M."/>
            <person name="Tomley F."/>
            <person name="Pain A."/>
        </authorList>
    </citation>
    <scope>NUCLEOTIDE SEQUENCE [LARGE SCALE GENOMIC DNA]</scope>
    <source>
        <strain evidence="2">Houghton</strain>
    </source>
</reference>
<dbReference type="OMA" id="AVHAYSH"/>
<evidence type="ECO:0000256" key="1">
    <source>
        <dbReference type="ARBA" id="ARBA00006315"/>
    </source>
</evidence>
<dbReference type="Gene3D" id="3.40.830.10">
    <property type="entry name" value="LigB-like"/>
    <property type="match status" value="1"/>
</dbReference>
<name>U6KZI2_EIMTE</name>
<dbReference type="VEuPathDB" id="ToxoDB:ETH_00018805"/>